<dbReference type="EMBL" id="JAPUUL010000139">
    <property type="protein sequence ID" value="KAJ8132371.1"/>
    <property type="molecule type" value="Genomic_DNA"/>
</dbReference>
<accession>A0ACC2JY27</accession>
<evidence type="ECO:0000313" key="1">
    <source>
        <dbReference type="EMBL" id="KAJ8132371.1"/>
    </source>
</evidence>
<evidence type="ECO:0000313" key="2">
    <source>
        <dbReference type="Proteomes" id="UP001153332"/>
    </source>
</evidence>
<proteinExistence type="predicted"/>
<reference evidence="1" key="1">
    <citation type="submission" date="2022-12" db="EMBL/GenBank/DDBJ databases">
        <title>Genome Sequence of Lasiodiplodia mahajangana.</title>
        <authorList>
            <person name="Buettner E."/>
        </authorList>
    </citation>
    <scope>NUCLEOTIDE SEQUENCE</scope>
    <source>
        <strain evidence="1">VT137</strain>
    </source>
</reference>
<keyword evidence="2" id="KW-1185">Reference proteome</keyword>
<gene>
    <name evidence="1" type="ORF">O1611_g1248</name>
</gene>
<comment type="caution">
    <text evidence="1">The sequence shown here is derived from an EMBL/GenBank/DDBJ whole genome shotgun (WGS) entry which is preliminary data.</text>
</comment>
<dbReference type="Proteomes" id="UP001153332">
    <property type="component" value="Unassembled WGS sequence"/>
</dbReference>
<sequence>MTKRRDMQREPSEHLPRGERENWLRPMPYAAPTVPHGNAARGAVPLRDLLLRSLPDPVDSRGCAALRQRDKVVLLMTAPY</sequence>
<protein>
    <submittedName>
        <fullName evidence="1">Uncharacterized protein</fullName>
    </submittedName>
</protein>
<name>A0ACC2JY27_9PEZI</name>
<organism evidence="1 2">
    <name type="scientific">Lasiodiplodia mahajangana</name>
    <dbReference type="NCBI Taxonomy" id="1108764"/>
    <lineage>
        <taxon>Eukaryota</taxon>
        <taxon>Fungi</taxon>
        <taxon>Dikarya</taxon>
        <taxon>Ascomycota</taxon>
        <taxon>Pezizomycotina</taxon>
        <taxon>Dothideomycetes</taxon>
        <taxon>Dothideomycetes incertae sedis</taxon>
        <taxon>Botryosphaeriales</taxon>
        <taxon>Botryosphaeriaceae</taxon>
        <taxon>Lasiodiplodia</taxon>
    </lineage>
</organism>